<dbReference type="EMBL" id="CP002691">
    <property type="protein sequence ID" value="AEE49950.1"/>
    <property type="molecule type" value="Genomic_DNA"/>
</dbReference>
<evidence type="ECO:0000313" key="2">
    <source>
        <dbReference type="EMBL" id="AEE49950.1"/>
    </source>
</evidence>
<evidence type="ECO:0000256" key="1">
    <source>
        <dbReference type="SAM" id="Phobius"/>
    </source>
</evidence>
<dbReference type="AlphaFoldDB" id="F4KQG1"/>
<sequence length="172" mass="19340">MTLRDLLVYVGNHPESVVLYFAILPIAALLLAWIAGAEGRNSPWNYLYSAIIYLSAVPGIFALSLNIYIFLFERGSILNLDIYTQLLPILSMILTLGIVRRNVDLSYVPGFGKLSGLLMLIGATIALMWLVDRTRIYAIISMPFSVVILIFVVLMLVLRFGYRQTFGRGYRS</sequence>
<gene>
    <name evidence="2" type="ordered locus">Halhy_2065</name>
</gene>
<dbReference type="eggNOG" id="ENOG503301Q">
    <property type="taxonomic scope" value="Bacteria"/>
</dbReference>
<reference evidence="2 3" key="1">
    <citation type="journal article" date="2011" name="Stand. Genomic Sci.">
        <title>Complete genome sequence of Haliscomenobacter hydrossis type strain (O).</title>
        <authorList>
            <consortium name="US DOE Joint Genome Institute (JGI-PGF)"/>
            <person name="Daligault H."/>
            <person name="Lapidus A."/>
            <person name="Zeytun A."/>
            <person name="Nolan M."/>
            <person name="Lucas S."/>
            <person name="Del Rio T.G."/>
            <person name="Tice H."/>
            <person name="Cheng J.F."/>
            <person name="Tapia R."/>
            <person name="Han C."/>
            <person name="Goodwin L."/>
            <person name="Pitluck S."/>
            <person name="Liolios K."/>
            <person name="Pagani I."/>
            <person name="Ivanova N."/>
            <person name="Huntemann M."/>
            <person name="Mavromatis K."/>
            <person name="Mikhailova N."/>
            <person name="Pati A."/>
            <person name="Chen A."/>
            <person name="Palaniappan K."/>
            <person name="Land M."/>
            <person name="Hauser L."/>
            <person name="Brambilla E.M."/>
            <person name="Rohde M."/>
            <person name="Verbarg S."/>
            <person name="Goker M."/>
            <person name="Bristow J."/>
            <person name="Eisen J.A."/>
            <person name="Markowitz V."/>
            <person name="Hugenholtz P."/>
            <person name="Kyrpides N.C."/>
            <person name="Klenk H.P."/>
            <person name="Woyke T."/>
        </authorList>
    </citation>
    <scope>NUCLEOTIDE SEQUENCE [LARGE SCALE GENOMIC DNA]</scope>
    <source>
        <strain evidence="3">ATCC 27775 / DSM 1100 / LMG 10767 / O</strain>
    </source>
</reference>
<protein>
    <submittedName>
        <fullName evidence="2">Uncharacterized protein</fullName>
    </submittedName>
</protein>
<dbReference type="OrthoDB" id="1492885at2"/>
<dbReference type="HOGENOM" id="CLU_1585306_0_0_10"/>
<feature type="transmembrane region" description="Helical" evidence="1">
    <location>
        <begin position="82"/>
        <end position="99"/>
    </location>
</feature>
<feature type="transmembrane region" description="Helical" evidence="1">
    <location>
        <begin position="47"/>
        <end position="70"/>
    </location>
</feature>
<feature type="transmembrane region" description="Helical" evidence="1">
    <location>
        <begin position="136"/>
        <end position="162"/>
    </location>
</feature>
<feature type="transmembrane region" description="Helical" evidence="1">
    <location>
        <begin position="111"/>
        <end position="130"/>
    </location>
</feature>
<keyword evidence="1" id="KW-0472">Membrane</keyword>
<dbReference type="Proteomes" id="UP000008461">
    <property type="component" value="Chromosome"/>
</dbReference>
<dbReference type="RefSeq" id="WP_013764503.1">
    <property type="nucleotide sequence ID" value="NC_015510.1"/>
</dbReference>
<evidence type="ECO:0000313" key="3">
    <source>
        <dbReference type="Proteomes" id="UP000008461"/>
    </source>
</evidence>
<proteinExistence type="predicted"/>
<organism evidence="2 3">
    <name type="scientific">Haliscomenobacter hydrossis (strain ATCC 27775 / DSM 1100 / LMG 10767 / O)</name>
    <dbReference type="NCBI Taxonomy" id="760192"/>
    <lineage>
        <taxon>Bacteria</taxon>
        <taxon>Pseudomonadati</taxon>
        <taxon>Bacteroidota</taxon>
        <taxon>Saprospiria</taxon>
        <taxon>Saprospirales</taxon>
        <taxon>Haliscomenobacteraceae</taxon>
        <taxon>Haliscomenobacter</taxon>
    </lineage>
</organism>
<keyword evidence="1" id="KW-0812">Transmembrane</keyword>
<name>F4KQG1_HALH1</name>
<keyword evidence="1" id="KW-1133">Transmembrane helix</keyword>
<feature type="transmembrane region" description="Helical" evidence="1">
    <location>
        <begin position="17"/>
        <end position="35"/>
    </location>
</feature>
<keyword evidence="3" id="KW-1185">Reference proteome</keyword>
<reference key="2">
    <citation type="submission" date="2011-04" db="EMBL/GenBank/DDBJ databases">
        <title>Complete sequence of chromosome of Haliscomenobacter hydrossis DSM 1100.</title>
        <authorList>
            <consortium name="US DOE Joint Genome Institute (JGI-PGF)"/>
            <person name="Lucas S."/>
            <person name="Han J."/>
            <person name="Lapidus A."/>
            <person name="Bruce D."/>
            <person name="Goodwin L."/>
            <person name="Pitluck S."/>
            <person name="Peters L."/>
            <person name="Kyrpides N."/>
            <person name="Mavromatis K."/>
            <person name="Ivanova N."/>
            <person name="Ovchinnikova G."/>
            <person name="Pagani I."/>
            <person name="Daligault H."/>
            <person name="Detter J.C."/>
            <person name="Han C."/>
            <person name="Land M."/>
            <person name="Hauser L."/>
            <person name="Markowitz V."/>
            <person name="Cheng J.-F."/>
            <person name="Hugenholtz P."/>
            <person name="Woyke T."/>
            <person name="Wu D."/>
            <person name="Verbarg S."/>
            <person name="Frueling A."/>
            <person name="Brambilla E."/>
            <person name="Klenk H.-P."/>
            <person name="Eisen J.A."/>
        </authorList>
    </citation>
    <scope>NUCLEOTIDE SEQUENCE</scope>
    <source>
        <strain>DSM 1100</strain>
    </source>
</reference>
<dbReference type="KEGG" id="hhy:Halhy_2065"/>
<accession>F4KQG1</accession>